<dbReference type="PANTHER" id="PTHR38248:SF2">
    <property type="entry name" value="FUNK1 11"/>
    <property type="match status" value="1"/>
</dbReference>
<dbReference type="Pfam" id="PF17667">
    <property type="entry name" value="Pkinase_fungal"/>
    <property type="match status" value="2"/>
</dbReference>
<evidence type="ECO:0000313" key="3">
    <source>
        <dbReference type="EMBL" id="TRM60836.1"/>
    </source>
</evidence>
<keyword evidence="4" id="KW-1185">Reference proteome</keyword>
<reference evidence="3 4" key="1">
    <citation type="journal article" date="2019" name="New Phytol.">
        <title>Comparative genomics reveals unique wood-decay strategies and fruiting body development in the Schizophyllaceae.</title>
        <authorList>
            <person name="Almasi E."/>
            <person name="Sahu N."/>
            <person name="Krizsan K."/>
            <person name="Balint B."/>
            <person name="Kovacs G.M."/>
            <person name="Kiss B."/>
            <person name="Cseklye J."/>
            <person name="Drula E."/>
            <person name="Henrissat B."/>
            <person name="Nagy I."/>
            <person name="Chovatia M."/>
            <person name="Adam C."/>
            <person name="LaButti K."/>
            <person name="Lipzen A."/>
            <person name="Riley R."/>
            <person name="Grigoriev I.V."/>
            <person name="Nagy L.G."/>
        </authorList>
    </citation>
    <scope>NUCLEOTIDE SEQUENCE [LARGE SCALE GENOMIC DNA]</scope>
    <source>
        <strain evidence="3 4">NL-1724</strain>
    </source>
</reference>
<feature type="region of interest" description="Disordered" evidence="1">
    <location>
        <begin position="636"/>
        <end position="707"/>
    </location>
</feature>
<dbReference type="Proteomes" id="UP000320762">
    <property type="component" value="Unassembled WGS sequence"/>
</dbReference>
<dbReference type="EMBL" id="VDMD01000020">
    <property type="protein sequence ID" value="TRM60836.1"/>
    <property type="molecule type" value="Genomic_DNA"/>
</dbReference>
<dbReference type="InterPro" id="IPR011009">
    <property type="entry name" value="Kinase-like_dom_sf"/>
</dbReference>
<protein>
    <recommendedName>
        <fullName evidence="2">Fungal-type protein kinase domain-containing protein</fullName>
    </recommendedName>
</protein>
<evidence type="ECO:0000259" key="2">
    <source>
        <dbReference type="Pfam" id="PF17667"/>
    </source>
</evidence>
<dbReference type="InterPro" id="IPR040976">
    <property type="entry name" value="Pkinase_fungal"/>
</dbReference>
<dbReference type="AlphaFoldDB" id="A0A550C806"/>
<evidence type="ECO:0000256" key="1">
    <source>
        <dbReference type="SAM" id="MobiDB-lite"/>
    </source>
</evidence>
<gene>
    <name evidence="3" type="ORF">BD626DRAFT_122699</name>
</gene>
<dbReference type="Gene3D" id="1.10.510.10">
    <property type="entry name" value="Transferase(Phosphotransferase) domain 1"/>
    <property type="match status" value="1"/>
</dbReference>
<dbReference type="OrthoDB" id="5584477at2759"/>
<dbReference type="PANTHER" id="PTHR38248">
    <property type="entry name" value="FUNK1 6"/>
    <property type="match status" value="1"/>
</dbReference>
<feature type="domain" description="Fungal-type protein kinase" evidence="2">
    <location>
        <begin position="185"/>
        <end position="367"/>
    </location>
</feature>
<sequence length="737" mass="82385">MSFHKVDCRGAEYTPCDASNTKSCTCADEIKSDSRYPYSPLSSPILHTLPTRHHMDKDSALDVEKTSLLVPGIVHHGLFSNDKFAITPRTILIELDQVFYDLGRRMWLQYPTLCASPVHTPREYALINFLNDFTRACCTIYANKAHPLPVCARQWVVTDSTRILSNGDAVSTLGIALADAGLSGVQWSDVLCDVQVASTATDMPEVMQRLSSGAANVFMAQEDRMSHVGIALAGDDLQIAYFDRAGRALSGVYNIHEHAVFFARTIMALTILDKSLIGKDMSIVSRDGRRFVTVGGLEYEIVETLSMTKSIRGRGTICWRCRRSDSDEDFVIKNVWADMRRTPSEGELLSEARGIAGIADLVCDEAVLRPDGRPCNTAWVLDMFAGVDGLSGRSHLELRRLVLRPYARPLAEFSSKDELLRVFRDAVAAHGDLYEREDILHCDISDNNIMIRQQAGSKFRRGLLIDLDCAIKVTDVPGKLKQGYSARRTGTIPYMAYDVLWGCVRRGPWHDLESFIYVLMVVCASYSGPSNTPRKNFDLRACPLAPWLEGDANHKCRIMMGFDDVAFRTFLDSVFDPYFDDLKDLVCDLRAVILRTTNEELDERQLPCHTDVLSVFDRHIRARQAALVISANTQLETGRSPSVDGDNDPERRKRKRGGVRPKAPDTAKPRASRTRGKAASSSSEYSDDSERTLVAHGRPAKKAKTVADAENVVGWERSPDTGRLIRCWRRRKVDHLA</sequence>
<dbReference type="SUPFAM" id="SSF56112">
    <property type="entry name" value="Protein kinase-like (PK-like)"/>
    <property type="match status" value="1"/>
</dbReference>
<organism evidence="3 4">
    <name type="scientific">Schizophyllum amplum</name>
    <dbReference type="NCBI Taxonomy" id="97359"/>
    <lineage>
        <taxon>Eukaryota</taxon>
        <taxon>Fungi</taxon>
        <taxon>Dikarya</taxon>
        <taxon>Basidiomycota</taxon>
        <taxon>Agaricomycotina</taxon>
        <taxon>Agaricomycetes</taxon>
        <taxon>Agaricomycetidae</taxon>
        <taxon>Agaricales</taxon>
        <taxon>Schizophyllaceae</taxon>
        <taxon>Schizophyllum</taxon>
    </lineage>
</organism>
<proteinExistence type="predicted"/>
<comment type="caution">
    <text evidence="3">The sequence shown here is derived from an EMBL/GenBank/DDBJ whole genome shotgun (WGS) entry which is preliminary data.</text>
</comment>
<feature type="domain" description="Fungal-type protein kinase" evidence="2">
    <location>
        <begin position="398"/>
        <end position="523"/>
    </location>
</feature>
<accession>A0A550C806</accession>
<evidence type="ECO:0000313" key="4">
    <source>
        <dbReference type="Proteomes" id="UP000320762"/>
    </source>
</evidence>
<name>A0A550C806_9AGAR</name>